<keyword evidence="2" id="KW-1185">Reference proteome</keyword>
<name>A0A0V1FQB3_TRIPS</name>
<protein>
    <submittedName>
        <fullName evidence="1">Uncharacterized protein</fullName>
    </submittedName>
</protein>
<comment type="caution">
    <text evidence="1">The sequence shown here is derived from an EMBL/GenBank/DDBJ whole genome shotgun (WGS) entry which is preliminary data.</text>
</comment>
<proteinExistence type="predicted"/>
<dbReference type="Proteomes" id="UP000054995">
    <property type="component" value="Unassembled WGS sequence"/>
</dbReference>
<organism evidence="1 2">
    <name type="scientific">Trichinella pseudospiralis</name>
    <name type="common">Parasitic roundworm</name>
    <dbReference type="NCBI Taxonomy" id="6337"/>
    <lineage>
        <taxon>Eukaryota</taxon>
        <taxon>Metazoa</taxon>
        <taxon>Ecdysozoa</taxon>
        <taxon>Nematoda</taxon>
        <taxon>Enoplea</taxon>
        <taxon>Dorylaimia</taxon>
        <taxon>Trichinellida</taxon>
        <taxon>Trichinellidae</taxon>
        <taxon>Trichinella</taxon>
    </lineage>
</organism>
<evidence type="ECO:0000313" key="1">
    <source>
        <dbReference type="EMBL" id="KRY87539.1"/>
    </source>
</evidence>
<sequence>MSEKLTSCNKMENQLQCLEIYSTAACRLSLLLVLKKKRKVHNFPINIKSNQIKHQMMLGGSS</sequence>
<gene>
    <name evidence="1" type="ORF">T4D_177</name>
</gene>
<reference evidence="1 2" key="1">
    <citation type="submission" date="2015-01" db="EMBL/GenBank/DDBJ databases">
        <title>Evolution of Trichinella species and genotypes.</title>
        <authorList>
            <person name="Korhonen P.K."/>
            <person name="Edoardo P."/>
            <person name="Giuseppe L.R."/>
            <person name="Gasser R.B."/>
        </authorList>
    </citation>
    <scope>NUCLEOTIDE SEQUENCE [LARGE SCALE GENOMIC DNA]</scope>
    <source>
        <strain evidence="1">ISS470</strain>
    </source>
</reference>
<dbReference type="AlphaFoldDB" id="A0A0V1FQB3"/>
<dbReference type="EMBL" id="JYDT01000054">
    <property type="protein sequence ID" value="KRY87539.1"/>
    <property type="molecule type" value="Genomic_DNA"/>
</dbReference>
<accession>A0A0V1FQB3</accession>
<evidence type="ECO:0000313" key="2">
    <source>
        <dbReference type="Proteomes" id="UP000054995"/>
    </source>
</evidence>